<evidence type="ECO:0000313" key="9">
    <source>
        <dbReference type="EMBL" id="MBP2856063.1"/>
    </source>
</evidence>
<evidence type="ECO:0000256" key="5">
    <source>
        <dbReference type="ARBA" id="ARBA00022989"/>
    </source>
</evidence>
<dbReference type="InterPro" id="IPR000620">
    <property type="entry name" value="EamA_dom"/>
</dbReference>
<keyword evidence="4 7" id="KW-0812">Transmembrane</keyword>
<sequence length="287" mass="31676">MKNENGFNIFVVILSVCFLALGGIFVKLSNLGPINTGFYRVLLSMPMLLPFAIKRKLAAKDIFIMMFAGVFLAFDLLLWNISFGLTTVANANLLANLVPFTIIPISYFLYKEKIPAGFLVGIVITLVGLVVLIKGKAVPTRNNLYGDFLAFSTSIFYALFLSTVYTLRKRVSATEIMFYSAFGSLLVLFPASCLMEGFQFPSDFSDWWPLLGLALFSQILGQGGLSYSLGRITPLLASVLVLSQPVISACYALMIFREKLSPMEMSGIFVVLSGIFFSKRSFNKQSA</sequence>
<organism evidence="9 10">
    <name type="scientific">Dickeya oryzae</name>
    <dbReference type="NCBI Taxonomy" id="1240404"/>
    <lineage>
        <taxon>Bacteria</taxon>
        <taxon>Pseudomonadati</taxon>
        <taxon>Pseudomonadota</taxon>
        <taxon>Gammaproteobacteria</taxon>
        <taxon>Enterobacterales</taxon>
        <taxon>Pectobacteriaceae</taxon>
        <taxon>Dickeya</taxon>
    </lineage>
</organism>
<evidence type="ECO:0000259" key="8">
    <source>
        <dbReference type="Pfam" id="PF00892"/>
    </source>
</evidence>
<reference evidence="9 10" key="1">
    <citation type="submission" date="2021-04" db="EMBL/GenBank/DDBJ databases">
        <title>Genomic and host-range diversity within the Dickeya zeae complex, identification of D. zeae and D. oryzae members, proposal of two novel subspecies D. zeae subsp. zeae subsp. nov. and D. zeae subsp. dombae subsp. nov.</title>
        <authorList>
            <person name="Van Gijsegem F."/>
            <person name="Hugouvieux-Cotte-Pattat N."/>
        </authorList>
    </citation>
    <scope>NUCLEOTIDE SEQUENCE [LARGE SCALE GENOMIC DNA]</scope>
    <source>
        <strain evidence="9 10">FVG03</strain>
    </source>
</reference>
<dbReference type="SUPFAM" id="SSF103481">
    <property type="entry name" value="Multidrug resistance efflux transporter EmrE"/>
    <property type="match status" value="2"/>
</dbReference>
<feature type="domain" description="EamA" evidence="8">
    <location>
        <begin position="9"/>
        <end position="132"/>
    </location>
</feature>
<dbReference type="RefSeq" id="WP_210173976.1">
    <property type="nucleotide sequence ID" value="NZ_JAGJWX010000001.1"/>
</dbReference>
<feature type="domain" description="EamA" evidence="8">
    <location>
        <begin position="145"/>
        <end position="277"/>
    </location>
</feature>
<feature type="transmembrane region" description="Helical" evidence="7">
    <location>
        <begin position="93"/>
        <end position="110"/>
    </location>
</feature>
<keyword evidence="5 7" id="KW-1133">Transmembrane helix</keyword>
<feature type="transmembrane region" description="Helical" evidence="7">
    <location>
        <begin position="117"/>
        <end position="136"/>
    </location>
</feature>
<comment type="subcellular location">
    <subcellularLocation>
        <location evidence="1">Cell membrane</location>
        <topology evidence="1">Multi-pass membrane protein</topology>
    </subcellularLocation>
</comment>
<feature type="transmembrane region" description="Helical" evidence="7">
    <location>
        <begin position="7"/>
        <end position="25"/>
    </location>
</feature>
<dbReference type="Proteomes" id="UP000810130">
    <property type="component" value="Unassembled WGS sequence"/>
</dbReference>
<comment type="caution">
    <text evidence="9">The sequence shown here is derived from an EMBL/GenBank/DDBJ whole genome shotgun (WGS) entry which is preliminary data.</text>
</comment>
<feature type="transmembrane region" description="Helical" evidence="7">
    <location>
        <begin position="148"/>
        <end position="167"/>
    </location>
</feature>
<evidence type="ECO:0000256" key="1">
    <source>
        <dbReference type="ARBA" id="ARBA00004651"/>
    </source>
</evidence>
<proteinExistence type="inferred from homology"/>
<feature type="transmembrane region" description="Helical" evidence="7">
    <location>
        <begin position="207"/>
        <end position="228"/>
    </location>
</feature>
<dbReference type="PANTHER" id="PTHR22911:SF76">
    <property type="entry name" value="EAMA DOMAIN-CONTAINING PROTEIN"/>
    <property type="match status" value="1"/>
</dbReference>
<dbReference type="InterPro" id="IPR037185">
    <property type="entry name" value="EmrE-like"/>
</dbReference>
<feature type="transmembrane region" description="Helical" evidence="7">
    <location>
        <begin position="260"/>
        <end position="278"/>
    </location>
</feature>
<keyword evidence="10" id="KW-1185">Reference proteome</keyword>
<dbReference type="EMBL" id="JAGJWX010000001">
    <property type="protein sequence ID" value="MBP2856063.1"/>
    <property type="molecule type" value="Genomic_DNA"/>
</dbReference>
<evidence type="ECO:0000256" key="6">
    <source>
        <dbReference type="ARBA" id="ARBA00023136"/>
    </source>
</evidence>
<feature type="transmembrane region" description="Helical" evidence="7">
    <location>
        <begin position="37"/>
        <end position="53"/>
    </location>
</feature>
<gene>
    <name evidence="9" type="ORF">J8657_00445</name>
</gene>
<comment type="similarity">
    <text evidence="2">Belongs to the EamA transporter family.</text>
</comment>
<name>A0ABS5B6H6_9GAMM</name>
<dbReference type="Pfam" id="PF00892">
    <property type="entry name" value="EamA"/>
    <property type="match status" value="2"/>
</dbReference>
<protein>
    <submittedName>
        <fullName evidence="9">DMT family transporter</fullName>
    </submittedName>
</protein>
<evidence type="ECO:0000256" key="3">
    <source>
        <dbReference type="ARBA" id="ARBA00022475"/>
    </source>
</evidence>
<accession>A0ABS5B6H6</accession>
<evidence type="ECO:0000256" key="2">
    <source>
        <dbReference type="ARBA" id="ARBA00007362"/>
    </source>
</evidence>
<dbReference type="PANTHER" id="PTHR22911">
    <property type="entry name" value="ACYL-MALONYL CONDENSING ENZYME-RELATED"/>
    <property type="match status" value="1"/>
</dbReference>
<feature type="transmembrane region" description="Helical" evidence="7">
    <location>
        <begin position="176"/>
        <end position="195"/>
    </location>
</feature>
<keyword evidence="6 7" id="KW-0472">Membrane</keyword>
<feature type="transmembrane region" description="Helical" evidence="7">
    <location>
        <begin position="62"/>
        <end position="81"/>
    </location>
</feature>
<keyword evidence="3" id="KW-1003">Cell membrane</keyword>
<evidence type="ECO:0000256" key="4">
    <source>
        <dbReference type="ARBA" id="ARBA00022692"/>
    </source>
</evidence>
<evidence type="ECO:0000256" key="7">
    <source>
        <dbReference type="SAM" id="Phobius"/>
    </source>
</evidence>
<evidence type="ECO:0000313" key="10">
    <source>
        <dbReference type="Proteomes" id="UP000810130"/>
    </source>
</evidence>
<feature type="transmembrane region" description="Helical" evidence="7">
    <location>
        <begin position="235"/>
        <end position="254"/>
    </location>
</feature>